<dbReference type="GeneID" id="1477639"/>
<accession>A0A832TAH2</accession>
<name>A0A832TAH2_9EURY</name>
<reference evidence="1" key="1">
    <citation type="journal article" date="2020" name="bioRxiv">
        <title>A rank-normalized archaeal taxonomy based on genome phylogeny resolves widespread incomplete and uneven classifications.</title>
        <authorList>
            <person name="Rinke C."/>
            <person name="Chuvochina M."/>
            <person name="Mussig A.J."/>
            <person name="Chaumeil P.-A."/>
            <person name="Waite D.W."/>
            <person name="Whitman W.B."/>
            <person name="Parks D.H."/>
            <person name="Hugenholtz P."/>
        </authorList>
    </citation>
    <scope>NUCLEOTIDE SEQUENCE</scope>
    <source>
        <strain evidence="1">UBA8853</strain>
    </source>
</reference>
<dbReference type="EMBL" id="DUJS01000004">
    <property type="protein sequence ID" value="HII70511.1"/>
    <property type="molecule type" value="Genomic_DNA"/>
</dbReference>
<proteinExistence type="predicted"/>
<comment type="caution">
    <text evidence="1">The sequence shown here is derived from an EMBL/GenBank/DDBJ whole genome shotgun (WGS) entry which is preliminary data.</text>
</comment>
<protein>
    <submittedName>
        <fullName evidence="1">Uncharacterized protein</fullName>
    </submittedName>
</protein>
<organism evidence="1 2">
    <name type="scientific">Methanopyrus kandleri</name>
    <dbReference type="NCBI Taxonomy" id="2320"/>
    <lineage>
        <taxon>Archaea</taxon>
        <taxon>Methanobacteriati</taxon>
        <taxon>Methanobacteriota</taxon>
        <taxon>Methanomada group</taxon>
        <taxon>Methanopyri</taxon>
        <taxon>Methanopyrales</taxon>
        <taxon>Methanopyraceae</taxon>
        <taxon>Methanopyrus</taxon>
    </lineage>
</organism>
<gene>
    <name evidence="1" type="ORF">HA336_04680</name>
</gene>
<sequence length="189" mass="21286">MFILVTSNFLSFNRYTVTREELFETGYNLVTKLLKDPPRPYHTVKIRVNGKKGKVLTHAGEPVLFVFAGYPGVSEDAKVFVEMNGKEEAIKPGSTVNLDWEDPNEVLSNVTGFFAGSRYHYEQSVVLAGASLTLSTVLPEDLIERLKELGPPKKLPERAGGEELKVRRMTSSEGILSSIRRLLLRFRRQ</sequence>
<evidence type="ECO:0000313" key="1">
    <source>
        <dbReference type="EMBL" id="HII70511.1"/>
    </source>
</evidence>
<dbReference type="AlphaFoldDB" id="A0A832TAH2"/>
<evidence type="ECO:0000313" key="2">
    <source>
        <dbReference type="Proteomes" id="UP000619545"/>
    </source>
</evidence>
<dbReference type="RefSeq" id="WP_011018706.1">
    <property type="nucleotide sequence ID" value="NZ_DUJS01000004.1"/>
</dbReference>
<dbReference type="Proteomes" id="UP000619545">
    <property type="component" value="Unassembled WGS sequence"/>
</dbReference>